<evidence type="ECO:0000313" key="1">
    <source>
        <dbReference type="EMBL" id="KAH1040183.1"/>
    </source>
</evidence>
<dbReference type="EMBL" id="JAIQCV010000012">
    <property type="protein sequence ID" value="KAH1040183.1"/>
    <property type="molecule type" value="Genomic_DNA"/>
</dbReference>
<evidence type="ECO:0000313" key="2">
    <source>
        <dbReference type="Proteomes" id="UP000828251"/>
    </source>
</evidence>
<dbReference type="AlphaFoldDB" id="A0A9D3ZJV6"/>
<dbReference type="InterPro" id="IPR022251">
    <property type="entry name" value="DUF3774_wound-induced"/>
</dbReference>
<dbReference type="OrthoDB" id="776176at2759"/>
<organism evidence="1 2">
    <name type="scientific">Gossypium stocksii</name>
    <dbReference type="NCBI Taxonomy" id="47602"/>
    <lineage>
        <taxon>Eukaryota</taxon>
        <taxon>Viridiplantae</taxon>
        <taxon>Streptophyta</taxon>
        <taxon>Embryophyta</taxon>
        <taxon>Tracheophyta</taxon>
        <taxon>Spermatophyta</taxon>
        <taxon>Magnoliopsida</taxon>
        <taxon>eudicotyledons</taxon>
        <taxon>Gunneridae</taxon>
        <taxon>Pentapetalae</taxon>
        <taxon>rosids</taxon>
        <taxon>malvids</taxon>
        <taxon>Malvales</taxon>
        <taxon>Malvaceae</taxon>
        <taxon>Malvoideae</taxon>
        <taxon>Gossypium</taxon>
    </lineage>
</organism>
<comment type="caution">
    <text evidence="1">The sequence shown here is derived from an EMBL/GenBank/DDBJ whole genome shotgun (WGS) entry which is preliminary data.</text>
</comment>
<reference evidence="1 2" key="1">
    <citation type="journal article" date="2021" name="Plant Biotechnol. J.">
        <title>Multi-omics assisted identification of the key and species-specific regulatory components of drought-tolerant mechanisms in Gossypium stocksii.</title>
        <authorList>
            <person name="Yu D."/>
            <person name="Ke L."/>
            <person name="Zhang D."/>
            <person name="Wu Y."/>
            <person name="Sun Y."/>
            <person name="Mei J."/>
            <person name="Sun J."/>
            <person name="Sun Y."/>
        </authorList>
    </citation>
    <scope>NUCLEOTIDE SEQUENCE [LARGE SCALE GENOMIC DNA]</scope>
    <source>
        <strain evidence="2">cv. E1</strain>
        <tissue evidence="1">Leaf</tissue>
    </source>
</reference>
<name>A0A9D3ZJV6_9ROSI</name>
<proteinExistence type="predicted"/>
<dbReference type="Proteomes" id="UP000828251">
    <property type="component" value="Unassembled WGS sequence"/>
</dbReference>
<feature type="non-terminal residue" evidence="1">
    <location>
        <position position="1"/>
    </location>
</feature>
<accession>A0A9D3ZJV6</accession>
<protein>
    <submittedName>
        <fullName evidence="1">Uncharacterized protein</fullName>
    </submittedName>
</protein>
<gene>
    <name evidence="1" type="ORF">J1N35_041926</name>
</gene>
<dbReference type="Pfam" id="PF12609">
    <property type="entry name" value="DUF3774"/>
    <property type="match status" value="1"/>
</dbReference>
<keyword evidence="2" id="KW-1185">Reference proteome</keyword>
<sequence>FFPLYFLFLKVQTQVKKGVLVKEEMSLRNTSRELLQVESQVMQGIKDHQPPITESIFKSSSKQVRNICTDKSAKKTSYDTNKLKLQSEESLRTVMYLSFWGPN</sequence>